<accession>A0A7Y8R0P7</accession>
<evidence type="ECO:0000256" key="1">
    <source>
        <dbReference type="SAM" id="MobiDB-lite"/>
    </source>
</evidence>
<protein>
    <submittedName>
        <fullName evidence="2">Uncharacterized protein</fullName>
    </submittedName>
</protein>
<dbReference type="EMBL" id="JAFICZ010000001">
    <property type="protein sequence ID" value="MBP1299546.1"/>
    <property type="molecule type" value="Genomic_DNA"/>
</dbReference>
<keyword evidence="5" id="KW-1185">Reference proteome</keyword>
<reference evidence="3 5" key="2">
    <citation type="submission" date="2024-07" db="EMBL/GenBank/DDBJ databases">
        <title>Genomic Encyclopedia of Type Strains, Phase V (KMG-V): Genome sequencing to study the core and pangenomes of soil and plant-associated prokaryotes.</title>
        <authorList>
            <person name="Whitman W."/>
        </authorList>
    </citation>
    <scope>NUCLEOTIDE SEQUENCE [LARGE SCALE GENOMIC DNA]</scope>
    <source>
        <strain evidence="3 5">USDA 415</strain>
    </source>
</reference>
<dbReference type="EMBL" id="JBGBZA010000002">
    <property type="protein sequence ID" value="MEY9314895.1"/>
    <property type="molecule type" value="Genomic_DNA"/>
</dbReference>
<evidence type="ECO:0000313" key="5">
    <source>
        <dbReference type="Proteomes" id="UP001565471"/>
    </source>
</evidence>
<comment type="caution">
    <text evidence="2">The sequence shown here is derived from an EMBL/GenBank/DDBJ whole genome shotgun (WGS) entry which is preliminary data.</text>
</comment>
<dbReference type="Proteomes" id="UP001565471">
    <property type="component" value="Unassembled WGS sequence"/>
</dbReference>
<gene>
    <name evidence="3" type="ORF">ABIF29_001694</name>
    <name evidence="2" type="ORF">JOH49_009299</name>
</gene>
<evidence type="ECO:0000313" key="4">
    <source>
        <dbReference type="Proteomes" id="UP000673383"/>
    </source>
</evidence>
<dbReference type="AlphaFoldDB" id="A0A7Y8R0P7"/>
<reference evidence="2" key="1">
    <citation type="submission" date="2021-02" db="EMBL/GenBank/DDBJ databases">
        <title>Genomic Encyclopedia of Type Strains, Phase IV (KMG-V): Genome sequencing to study the core and pangenomes of soil and plant-associated prokaryotes.</title>
        <authorList>
            <person name="Whitman W."/>
        </authorList>
    </citation>
    <scope>NUCLEOTIDE SEQUENCE</scope>
    <source>
        <strain evidence="2">USDA 406</strain>
    </source>
</reference>
<proteinExistence type="predicted"/>
<organism evidence="2 4">
    <name type="scientific">Bradyrhizobium elkanii</name>
    <dbReference type="NCBI Taxonomy" id="29448"/>
    <lineage>
        <taxon>Bacteria</taxon>
        <taxon>Pseudomonadati</taxon>
        <taxon>Pseudomonadota</taxon>
        <taxon>Alphaproteobacteria</taxon>
        <taxon>Hyphomicrobiales</taxon>
        <taxon>Nitrobacteraceae</taxon>
        <taxon>Bradyrhizobium</taxon>
    </lineage>
</organism>
<evidence type="ECO:0000313" key="3">
    <source>
        <dbReference type="EMBL" id="MEY9314895.1"/>
    </source>
</evidence>
<evidence type="ECO:0000313" key="2">
    <source>
        <dbReference type="EMBL" id="MBP1299546.1"/>
    </source>
</evidence>
<name>A0A7Y8R0P7_BRAEL</name>
<dbReference type="Proteomes" id="UP000673383">
    <property type="component" value="Unassembled WGS sequence"/>
</dbReference>
<dbReference type="RefSeq" id="WP_050999402.1">
    <property type="nucleotide sequence ID" value="NZ_CP126003.1"/>
</dbReference>
<feature type="region of interest" description="Disordered" evidence="1">
    <location>
        <begin position="64"/>
        <end position="91"/>
    </location>
</feature>
<sequence length="143" mass="15463">MDCAAGEALIREADDLLCQSWNKKICADGGPGRRIAVDRPGHQAGYPWLEINCSRCKTPLAVAPSRAAPRSDHQRARSRRSPALREVQYGGQAAGRGAAAAVAALPDRRCDVTELTRRRDRAAAGQKWNILYSDVVVGSIGLR</sequence>